<comment type="caution">
    <text evidence="1">The sequence shown here is derived from an EMBL/GenBank/DDBJ whole genome shotgun (WGS) entry which is preliminary data.</text>
</comment>
<protein>
    <recommendedName>
        <fullName evidence="3">Pimeloyl-ACP methyl ester carboxylesterase</fullName>
    </recommendedName>
</protein>
<dbReference type="SUPFAM" id="SSF53474">
    <property type="entry name" value="alpha/beta-Hydrolases"/>
    <property type="match status" value="1"/>
</dbReference>
<sequence>MIVQSVPMVTIFVHGAGRGGAAAWSAQRDAPGFAGAVWLDWREQVTTPGPLAADFVDSQLEAILARAWTSLDVVAHSGGALAALLAAQRSPGRVRSLVLLEPACFALARGRAAVEEHVSAMAPALARAGDPGVDDVEYARRFFAALGAPAPPAETPEHLLALRRLRTVPAPWAVDLDPTVVEQTPTLVITGGWLPLYEETAQALAELSARHEVLTGHGHRPQDHPDANALIRAFQAAP</sequence>
<keyword evidence="2" id="KW-1185">Reference proteome</keyword>
<organism evidence="1 2">
    <name type="scientific">Kineococcus xinjiangensis</name>
    <dbReference type="NCBI Taxonomy" id="512762"/>
    <lineage>
        <taxon>Bacteria</taxon>
        <taxon>Bacillati</taxon>
        <taxon>Actinomycetota</taxon>
        <taxon>Actinomycetes</taxon>
        <taxon>Kineosporiales</taxon>
        <taxon>Kineosporiaceae</taxon>
        <taxon>Kineococcus</taxon>
    </lineage>
</organism>
<dbReference type="Proteomes" id="UP000239485">
    <property type="component" value="Unassembled WGS sequence"/>
</dbReference>
<dbReference type="InterPro" id="IPR029058">
    <property type="entry name" value="AB_hydrolase_fold"/>
</dbReference>
<dbReference type="Gene3D" id="3.40.50.1820">
    <property type="entry name" value="alpha/beta hydrolase"/>
    <property type="match status" value="1"/>
</dbReference>
<accession>A0A2S6IW51</accession>
<gene>
    <name evidence="1" type="ORF">CLV92_101286</name>
</gene>
<reference evidence="1 2" key="1">
    <citation type="submission" date="2018-02" db="EMBL/GenBank/DDBJ databases">
        <title>Genomic Encyclopedia of Archaeal and Bacterial Type Strains, Phase II (KMG-II): from individual species to whole genera.</title>
        <authorList>
            <person name="Goeker M."/>
        </authorList>
    </citation>
    <scope>NUCLEOTIDE SEQUENCE [LARGE SCALE GENOMIC DNA]</scope>
    <source>
        <strain evidence="1 2">DSM 22857</strain>
    </source>
</reference>
<proteinExistence type="predicted"/>
<evidence type="ECO:0008006" key="3">
    <source>
        <dbReference type="Google" id="ProtNLM"/>
    </source>
</evidence>
<evidence type="ECO:0000313" key="1">
    <source>
        <dbReference type="EMBL" id="PPK98587.1"/>
    </source>
</evidence>
<name>A0A2S6IW51_9ACTN</name>
<dbReference type="AlphaFoldDB" id="A0A2S6IW51"/>
<dbReference type="EMBL" id="PTJD01000001">
    <property type="protein sequence ID" value="PPK98587.1"/>
    <property type="molecule type" value="Genomic_DNA"/>
</dbReference>
<evidence type="ECO:0000313" key="2">
    <source>
        <dbReference type="Proteomes" id="UP000239485"/>
    </source>
</evidence>